<reference evidence="3" key="2">
    <citation type="journal article" date="2019" name="IMA Fungus">
        <title>Genome sequencing and comparison of five Tilletia species to identify candidate genes for the detection of regulated species infecting wheat.</title>
        <authorList>
            <person name="Nguyen H.D.T."/>
            <person name="Sultana T."/>
            <person name="Kesanakurti P."/>
            <person name="Hambleton S."/>
        </authorList>
    </citation>
    <scope>NUCLEOTIDE SEQUENCE</scope>
    <source>
        <strain evidence="3">DAOMC 236422</strain>
    </source>
</reference>
<protein>
    <recommendedName>
        <fullName evidence="2">MULE transposase domain-containing protein</fullName>
    </recommendedName>
</protein>
<dbReference type="EMBL" id="LWDG02000952">
    <property type="protein sequence ID" value="KAE8261616.1"/>
    <property type="molecule type" value="Genomic_DNA"/>
</dbReference>
<evidence type="ECO:0000256" key="1">
    <source>
        <dbReference type="SAM" id="MobiDB-lite"/>
    </source>
</evidence>
<feature type="region of interest" description="Disordered" evidence="1">
    <location>
        <begin position="54"/>
        <end position="75"/>
    </location>
</feature>
<evidence type="ECO:0000313" key="3">
    <source>
        <dbReference type="EMBL" id="KAE8261616.1"/>
    </source>
</evidence>
<dbReference type="InterPro" id="IPR018289">
    <property type="entry name" value="MULE_transposase_dom"/>
</dbReference>
<comment type="caution">
    <text evidence="3">The sequence shown here is derived from an EMBL/GenBank/DDBJ whole genome shotgun (WGS) entry which is preliminary data.</text>
</comment>
<dbReference type="Pfam" id="PF10551">
    <property type="entry name" value="MULE"/>
    <property type="match status" value="1"/>
</dbReference>
<feature type="domain" description="MULE transposase" evidence="2">
    <location>
        <begin position="228"/>
        <end position="322"/>
    </location>
</feature>
<dbReference type="PANTHER" id="PTHR47718">
    <property type="entry name" value="OS01G0519700 PROTEIN"/>
    <property type="match status" value="1"/>
</dbReference>
<dbReference type="Proteomes" id="UP000078113">
    <property type="component" value="Unassembled WGS sequence"/>
</dbReference>
<gene>
    <name evidence="3" type="ORF">A4X09_0g7636</name>
</gene>
<dbReference type="PANTHER" id="PTHR47718:SF3">
    <property type="entry name" value="PROTEIN FAR1-RELATED SEQUENCE 5-LIKE"/>
    <property type="match status" value="1"/>
</dbReference>
<evidence type="ECO:0000259" key="2">
    <source>
        <dbReference type="Pfam" id="PF10551"/>
    </source>
</evidence>
<feature type="region of interest" description="Disordered" evidence="1">
    <location>
        <begin position="603"/>
        <end position="629"/>
    </location>
</feature>
<accession>A0A8X7N336</accession>
<keyword evidence="4" id="KW-1185">Reference proteome</keyword>
<dbReference type="AlphaFoldDB" id="A0A8X7N336"/>
<evidence type="ECO:0000313" key="4">
    <source>
        <dbReference type="Proteomes" id="UP000078113"/>
    </source>
</evidence>
<proteinExistence type="predicted"/>
<feature type="compositionally biased region" description="Polar residues" evidence="1">
    <location>
        <begin position="608"/>
        <end position="621"/>
    </location>
</feature>
<reference evidence="3" key="1">
    <citation type="submission" date="2016-04" db="EMBL/GenBank/DDBJ databases">
        <authorList>
            <person name="Nguyen H.D."/>
            <person name="Samba Siva P."/>
            <person name="Cullis J."/>
            <person name="Levesque C.A."/>
            <person name="Hambleton S."/>
        </authorList>
    </citation>
    <scope>NUCLEOTIDE SEQUENCE</scope>
    <source>
        <strain evidence="3">DAOMC 236422</strain>
    </source>
</reference>
<name>A0A8X7N336_9BASI</name>
<organism evidence="3 4">
    <name type="scientific">Tilletia walkeri</name>
    <dbReference type="NCBI Taxonomy" id="117179"/>
    <lineage>
        <taxon>Eukaryota</taxon>
        <taxon>Fungi</taxon>
        <taxon>Dikarya</taxon>
        <taxon>Basidiomycota</taxon>
        <taxon>Ustilaginomycotina</taxon>
        <taxon>Exobasidiomycetes</taxon>
        <taxon>Tilletiales</taxon>
        <taxon>Tilletiaceae</taxon>
        <taxon>Tilletia</taxon>
    </lineage>
</organism>
<sequence>MTDVMPDQKSYASETAFVKEIRKFTGPKGYALVVGNSYKYNNLRTVHFQCDRGGTYRNSHNVNDENRRKNRSSRVSGCRFRVKLQEMADGSFFLYHEKDVTRHKHNHELSSSPTVHPSLRKLDSDAKMEVVRQTSVGITPKQVLALQDRTENSVSSLPRDIYNISAQARRQATHCLEPPETLLNFLRSENYSVAVRSEPVTTSTSRMTGLLFSHPNAISLTKRFHLAITIDATYKTNRYSMPFVHIIGLTATNATFCSAVALVTNEREQDYFWVLNEYKQMMGGDLPIHVLVTDRDAALGLAISQVFPQAQHNLCRWHLNKNIATNCKSFFSGDAFEDFQKSWSQLVGTKTEPEFESMKEVLFAALSDLPVVIEYIKGLLDLKEQFVSVWADRHLHLGSTSSSRVEGAHRSFKSFLGTSVGDLPLIGRRLHDHLVLQQTQIYHFIENDKRSISVKIGSFSLFAEVRGRISAFALNLAYEQMVIANRFKVFGSAPCTTTFSSSMGIPCAHVIESSLTTGAPLSLDLFSKQWMLDAATEPTPLSQRLIAPIRPAASSSSSRINHITGTLRLPSAFERVEAESRPRRPNTCSRCGSNGHNARNILCPARYEQSQPSSSGTNSAMPSLPPHSP</sequence>